<dbReference type="GO" id="GO:0005524">
    <property type="term" value="F:ATP binding"/>
    <property type="evidence" value="ECO:0007669"/>
    <property type="project" value="UniProtKB-KW"/>
</dbReference>
<dbReference type="Pfam" id="PF00271">
    <property type="entry name" value="Helicase_C"/>
    <property type="match status" value="1"/>
</dbReference>
<sequence>MDNIIKKIKEGKELEVIIKQVLQSIYENGPVRISDLEILCYFKLYQNELFSEIEHKVLKFMGLHYKNLKTQFLSEVTFGMYQKYIEDTYQISYTPVQAKIVEGISENQCYSFSAPTSTGKSFVFRKIIEKSERDVIIVVPSRALINEYFLSLTSAIKDRTINILTFVDKINVIHATRNIFILTPERCKDIFKLKNEFNVEYILFDEAQLNNEENARGLYFDSIIRRSQRAFPDVKFIFAQPFIDNPEAQIERNHFEQQNSTSESFKIKNVGQIFYAVDKNNDYFHFGIEKSIMGSRKIKSDFDPIKRTLCKGGSVLVYTSKAKIVDQDIYRQFKKYIDICRPIDNSEALEIINNISILIGGSDDLTDGRYSKMIHLLKLGIVIHHGSLPLNIRMLLEKFTNKGFCRICFATSTLEQGVNMPFDLVFLHRFDSTKPLSIKNLIGRAGRSTQDAKFDFGEVVVRLDNMSSFRQILASDLRLENTSLLEKKLPERLQDLQEFKDSILNETFSDEYNLTPSQLQILRDFNSQGVVFQILDLMFTDGNFKSLSKLDNQQITELFGNLYKFHLKRELSKGEAAVINSAIQIMLWKIYGKTFKDICFYRYAYISQMKKRERLGKTSSELYAQFTMPYVEIPNSRLEAFPLFEKGTKVIDIDYDRIVFDTYDYLDKIIGFRLIDIFVAAFDYYAKIKNDERAAKMINYIKYGTNNPKEIWLLRYGFDFDDIEWLLPYVDKIDENEIVFKKTVLEETVEKVNIINRFYFD</sequence>
<keyword evidence="1" id="KW-0547">Nucleotide-binding</keyword>
<dbReference type="InterPro" id="IPR011545">
    <property type="entry name" value="DEAD/DEAH_box_helicase_dom"/>
</dbReference>
<gene>
    <name evidence="7" type="ordered locus">GALLO_1856</name>
</gene>
<name>A0AA36NQ14_STRG3</name>
<dbReference type="InterPro" id="IPR027417">
    <property type="entry name" value="P-loop_NTPase"/>
</dbReference>
<protein>
    <submittedName>
        <fullName evidence="7">Helicase</fullName>
    </submittedName>
</protein>
<dbReference type="PROSITE" id="PS51194">
    <property type="entry name" value="HELICASE_CTER"/>
    <property type="match status" value="1"/>
</dbReference>
<dbReference type="SMART" id="SM00487">
    <property type="entry name" value="DEXDc"/>
    <property type="match status" value="1"/>
</dbReference>
<dbReference type="SUPFAM" id="SSF52540">
    <property type="entry name" value="P-loop containing nucleoside triphosphate hydrolases"/>
    <property type="match status" value="1"/>
</dbReference>
<dbReference type="PANTHER" id="PTHR12131:SF29">
    <property type="entry name" value="DEXH-BOX ATP-DEPENDENT RNA HELICASE DEXH17 ISOFORM X1"/>
    <property type="match status" value="1"/>
</dbReference>
<keyword evidence="3 7" id="KW-0347">Helicase</keyword>
<dbReference type="EMBL" id="FN597254">
    <property type="protein sequence ID" value="CBI14347.1"/>
    <property type="molecule type" value="Genomic_DNA"/>
</dbReference>
<dbReference type="SMART" id="SM00490">
    <property type="entry name" value="HELICc"/>
    <property type="match status" value="1"/>
</dbReference>
<organism evidence="7 8">
    <name type="scientific">Streptococcus gallolyticus (strain UCN34)</name>
    <dbReference type="NCBI Taxonomy" id="637909"/>
    <lineage>
        <taxon>Bacteria</taxon>
        <taxon>Bacillati</taxon>
        <taxon>Bacillota</taxon>
        <taxon>Bacilli</taxon>
        <taxon>Lactobacillales</taxon>
        <taxon>Streptococcaceae</taxon>
        <taxon>Streptococcus</taxon>
    </lineage>
</organism>
<dbReference type="Gene3D" id="3.40.50.300">
    <property type="entry name" value="P-loop containing nucleotide triphosphate hydrolases"/>
    <property type="match status" value="2"/>
</dbReference>
<dbReference type="RefSeq" id="WP_012962438.1">
    <property type="nucleotide sequence ID" value="NC_013798.1"/>
</dbReference>
<evidence type="ECO:0000256" key="4">
    <source>
        <dbReference type="ARBA" id="ARBA00022840"/>
    </source>
</evidence>
<dbReference type="InterPro" id="IPR014001">
    <property type="entry name" value="Helicase_ATP-bd"/>
</dbReference>
<dbReference type="InterPro" id="IPR001650">
    <property type="entry name" value="Helicase_C-like"/>
</dbReference>
<evidence type="ECO:0000313" key="8">
    <source>
        <dbReference type="Proteomes" id="UP000001517"/>
    </source>
</evidence>
<evidence type="ECO:0000259" key="6">
    <source>
        <dbReference type="PROSITE" id="PS51194"/>
    </source>
</evidence>
<accession>A0AA36NQ14</accession>
<dbReference type="GO" id="GO:0003676">
    <property type="term" value="F:nucleic acid binding"/>
    <property type="evidence" value="ECO:0007669"/>
    <property type="project" value="InterPro"/>
</dbReference>
<proteinExistence type="predicted"/>
<dbReference type="PANTHER" id="PTHR12131">
    <property type="entry name" value="ATP-DEPENDENT RNA AND DNA HELICASE"/>
    <property type="match status" value="1"/>
</dbReference>
<dbReference type="GO" id="GO:0016787">
    <property type="term" value="F:hydrolase activity"/>
    <property type="evidence" value="ECO:0007669"/>
    <property type="project" value="UniProtKB-KW"/>
</dbReference>
<evidence type="ECO:0000259" key="5">
    <source>
        <dbReference type="PROSITE" id="PS51192"/>
    </source>
</evidence>
<dbReference type="GO" id="GO:0004386">
    <property type="term" value="F:helicase activity"/>
    <property type="evidence" value="ECO:0007669"/>
    <property type="project" value="UniProtKB-KW"/>
</dbReference>
<evidence type="ECO:0000256" key="3">
    <source>
        <dbReference type="ARBA" id="ARBA00022806"/>
    </source>
</evidence>
<feature type="domain" description="Helicase C-terminal" evidence="6">
    <location>
        <begin position="297"/>
        <end position="497"/>
    </location>
</feature>
<keyword evidence="2" id="KW-0378">Hydrolase</keyword>
<reference evidence="7 8" key="1">
    <citation type="journal article" date="2010" name="J. Bacteriol.">
        <title>Genome sequence of Streptococcus gallolyticus: insights into its adaptation to the bovine rumen and its ability to cause endocarditis.</title>
        <authorList>
            <person name="Rusniok C."/>
            <person name="Couve E."/>
            <person name="Da Cunha V."/>
            <person name="El Gana R."/>
            <person name="Zidane N."/>
            <person name="Bouchier C."/>
            <person name="Poyart C."/>
            <person name="Leclercq R."/>
            <person name="Trieu-Cuot P."/>
            <person name="Glaser P."/>
        </authorList>
    </citation>
    <scope>NUCLEOTIDE SEQUENCE [LARGE SCALE GENOMIC DNA]</scope>
    <source>
        <strain evidence="7 8">UCN34</strain>
    </source>
</reference>
<dbReference type="InterPro" id="IPR050699">
    <property type="entry name" value="RNA-DNA_Helicase"/>
</dbReference>
<dbReference type="Pfam" id="PF00270">
    <property type="entry name" value="DEAD"/>
    <property type="match status" value="1"/>
</dbReference>
<keyword evidence="4" id="KW-0067">ATP-binding</keyword>
<dbReference type="PROSITE" id="PS51192">
    <property type="entry name" value="HELICASE_ATP_BIND_1"/>
    <property type="match status" value="1"/>
</dbReference>
<dbReference type="AlphaFoldDB" id="A0AA36NQ14"/>
<dbReference type="Proteomes" id="UP000001517">
    <property type="component" value="Chromosome"/>
</dbReference>
<evidence type="ECO:0000256" key="2">
    <source>
        <dbReference type="ARBA" id="ARBA00022801"/>
    </source>
</evidence>
<dbReference type="KEGG" id="sga:GALLO_1856"/>
<evidence type="ECO:0000313" key="7">
    <source>
        <dbReference type="EMBL" id="CBI14347.1"/>
    </source>
</evidence>
<evidence type="ECO:0000256" key="1">
    <source>
        <dbReference type="ARBA" id="ARBA00022741"/>
    </source>
</evidence>
<feature type="domain" description="Helicase ATP-binding" evidence="5">
    <location>
        <begin position="101"/>
        <end position="220"/>
    </location>
</feature>